<sequence>MEPSPLRPRWRLLQPGGTRLVPTPRGGVIGGVVGVGGGAGTELRRLRFRQFRYQEATGPGDACRRLRELSRGWLRPEALSKEEMLELLVLEQFLSILPEDIQSWVWVRHPESCAQAVALAESFQPGRRDGGGWEQQVTVRVKVEEVAPGDAEDPEVVLDPPAEPPQTPPGEGWRGEAAWSKVKFDPEEDEEEENQRETGPTVASGEQEDPASPPQAPPRPLPGTLQADSIGTPVQTETPPQTETPQQPRGTPGAPLPQQPPPPGPAEGTESPEKAPWAKRAPGKERPYPCGECGKSFGRLTHLKTHQRTHTGVKPYACGACGKSFGHLSTLTTHQRLHTGERPYGCGACGKTFTNPSDLNKHQRSHTGERPYPCAACGKRFSQQSNLTMHRRSHTQERPYPCGACGKSFKYLADLTVHERSHTGERPFPCAHCGKSFSNKSSLARHTRIHARAAARDK</sequence>
<reference evidence="16" key="1">
    <citation type="submission" date="2025-08" db="UniProtKB">
        <authorList>
            <consortium name="RefSeq"/>
        </authorList>
    </citation>
    <scope>IDENTIFICATION</scope>
    <source>
        <tissue evidence="16">Lung</tissue>
    </source>
</reference>
<dbReference type="GO" id="GO:0000981">
    <property type="term" value="F:DNA-binding transcription factor activity, RNA polymerase II-specific"/>
    <property type="evidence" value="ECO:0007669"/>
    <property type="project" value="TreeGrafter"/>
</dbReference>
<dbReference type="InParanoid" id="A0A6J3ECM3"/>
<dbReference type="RefSeq" id="XP_032060969.1">
    <property type="nucleotide sequence ID" value="XM_032205078.1"/>
</dbReference>
<evidence type="ECO:0000313" key="16">
    <source>
        <dbReference type="RefSeq" id="XP_032060969.1"/>
    </source>
</evidence>
<evidence type="ECO:0000256" key="6">
    <source>
        <dbReference type="ARBA" id="ARBA00022833"/>
    </source>
</evidence>
<keyword evidence="6" id="KW-0862">Zinc</keyword>
<evidence type="ECO:0000256" key="11">
    <source>
        <dbReference type="PROSITE-ProRule" id="PRU00042"/>
    </source>
</evidence>
<feature type="domain" description="C2H2-type" evidence="13">
    <location>
        <begin position="400"/>
        <end position="427"/>
    </location>
</feature>
<keyword evidence="10" id="KW-0539">Nucleus</keyword>
<dbReference type="SUPFAM" id="SSF47353">
    <property type="entry name" value="Retrovirus capsid dimerization domain-like"/>
    <property type="match status" value="1"/>
</dbReference>
<feature type="domain" description="C2H2-type" evidence="13">
    <location>
        <begin position="288"/>
        <end position="315"/>
    </location>
</feature>
<dbReference type="FunFam" id="3.30.160.60:FF:000912">
    <property type="entry name" value="Zinc finger protein 660"/>
    <property type="match status" value="1"/>
</dbReference>
<keyword evidence="5 11" id="KW-0863">Zinc-finger</keyword>
<name>A0A6J3ECM3_AYTFU</name>
<dbReference type="SUPFAM" id="SSF57667">
    <property type="entry name" value="beta-beta-alpha zinc fingers"/>
    <property type="match status" value="3"/>
</dbReference>
<feature type="domain" description="SCAN box" evidence="14">
    <location>
        <begin position="45"/>
        <end position="124"/>
    </location>
</feature>
<evidence type="ECO:0000256" key="3">
    <source>
        <dbReference type="ARBA" id="ARBA00022723"/>
    </source>
</evidence>
<keyword evidence="4" id="KW-0677">Repeat</keyword>
<feature type="compositionally biased region" description="Low complexity" evidence="12">
    <location>
        <begin position="231"/>
        <end position="253"/>
    </location>
</feature>
<dbReference type="SMART" id="SM00355">
    <property type="entry name" value="ZnF_C2H2"/>
    <property type="match status" value="6"/>
</dbReference>
<feature type="compositionally biased region" description="Pro residues" evidence="12">
    <location>
        <begin position="254"/>
        <end position="265"/>
    </location>
</feature>
<dbReference type="InterPro" id="IPR038269">
    <property type="entry name" value="SCAN_sf"/>
</dbReference>
<dbReference type="InterPro" id="IPR036236">
    <property type="entry name" value="Znf_C2H2_sf"/>
</dbReference>
<keyword evidence="15" id="KW-1185">Reference proteome</keyword>
<keyword evidence="9" id="KW-0804">Transcription</keyword>
<dbReference type="FunFam" id="3.30.160.60:FF:001158">
    <property type="entry name" value="zinc finger protein 22"/>
    <property type="match status" value="1"/>
</dbReference>
<dbReference type="PROSITE" id="PS00028">
    <property type="entry name" value="ZINC_FINGER_C2H2_1"/>
    <property type="match status" value="6"/>
</dbReference>
<organism evidence="15 16">
    <name type="scientific">Aythya fuligula</name>
    <name type="common">Tufted duck</name>
    <name type="synonym">Anas fuligula</name>
    <dbReference type="NCBI Taxonomy" id="219594"/>
    <lineage>
        <taxon>Eukaryota</taxon>
        <taxon>Metazoa</taxon>
        <taxon>Chordata</taxon>
        <taxon>Craniata</taxon>
        <taxon>Vertebrata</taxon>
        <taxon>Euteleostomi</taxon>
        <taxon>Archelosauria</taxon>
        <taxon>Archosauria</taxon>
        <taxon>Dinosauria</taxon>
        <taxon>Saurischia</taxon>
        <taxon>Theropoda</taxon>
        <taxon>Coelurosauria</taxon>
        <taxon>Aves</taxon>
        <taxon>Neognathae</taxon>
        <taxon>Galloanserae</taxon>
        <taxon>Anseriformes</taxon>
        <taxon>Anatidae</taxon>
        <taxon>Aythyinae</taxon>
        <taxon>Aythya</taxon>
    </lineage>
</organism>
<evidence type="ECO:0000256" key="9">
    <source>
        <dbReference type="ARBA" id="ARBA00023163"/>
    </source>
</evidence>
<dbReference type="FunFam" id="3.30.160.60:FF:000060">
    <property type="entry name" value="zinc finger protein 436"/>
    <property type="match status" value="1"/>
</dbReference>
<protein>
    <submittedName>
        <fullName evidence="16">Zinc finger and SCAN domain-containing protein 22-like</fullName>
    </submittedName>
</protein>
<feature type="domain" description="C2H2-type" evidence="13">
    <location>
        <begin position="344"/>
        <end position="371"/>
    </location>
</feature>
<evidence type="ECO:0000256" key="1">
    <source>
        <dbReference type="ARBA" id="ARBA00004123"/>
    </source>
</evidence>
<gene>
    <name evidence="16" type="primary">LOC116500159</name>
</gene>
<feature type="domain" description="C2H2-type" evidence="13">
    <location>
        <begin position="372"/>
        <end position="399"/>
    </location>
</feature>
<dbReference type="FunFam" id="1.10.4020.10:FF:000001">
    <property type="entry name" value="zinc finger protein 263 isoform X1"/>
    <property type="match status" value="1"/>
</dbReference>
<dbReference type="GO" id="GO:0005634">
    <property type="term" value="C:nucleus"/>
    <property type="evidence" value="ECO:0007669"/>
    <property type="project" value="UniProtKB-SubCell"/>
</dbReference>
<evidence type="ECO:0000256" key="5">
    <source>
        <dbReference type="ARBA" id="ARBA00022771"/>
    </source>
</evidence>
<dbReference type="PROSITE" id="PS50157">
    <property type="entry name" value="ZINC_FINGER_C2H2_2"/>
    <property type="match status" value="6"/>
</dbReference>
<dbReference type="Proteomes" id="UP000504639">
    <property type="component" value="Chromosome 32"/>
</dbReference>
<dbReference type="KEGG" id="aful:116500159"/>
<evidence type="ECO:0000259" key="13">
    <source>
        <dbReference type="PROSITE" id="PS50157"/>
    </source>
</evidence>
<dbReference type="Pfam" id="PF02023">
    <property type="entry name" value="SCAN"/>
    <property type="match status" value="1"/>
</dbReference>
<dbReference type="GeneID" id="116500159"/>
<evidence type="ECO:0000256" key="4">
    <source>
        <dbReference type="ARBA" id="ARBA00022737"/>
    </source>
</evidence>
<evidence type="ECO:0000256" key="10">
    <source>
        <dbReference type="ARBA" id="ARBA00023242"/>
    </source>
</evidence>
<dbReference type="GO" id="GO:0008270">
    <property type="term" value="F:zinc ion binding"/>
    <property type="evidence" value="ECO:0007669"/>
    <property type="project" value="UniProtKB-KW"/>
</dbReference>
<dbReference type="Pfam" id="PF00096">
    <property type="entry name" value="zf-C2H2"/>
    <property type="match status" value="6"/>
</dbReference>
<dbReference type="SMART" id="SM00431">
    <property type="entry name" value="SCAN"/>
    <property type="match status" value="1"/>
</dbReference>
<evidence type="ECO:0000256" key="7">
    <source>
        <dbReference type="ARBA" id="ARBA00023015"/>
    </source>
</evidence>
<feature type="domain" description="C2H2-type" evidence="13">
    <location>
        <begin position="316"/>
        <end position="343"/>
    </location>
</feature>
<keyword evidence="7" id="KW-0805">Transcription regulation</keyword>
<evidence type="ECO:0000256" key="12">
    <source>
        <dbReference type="SAM" id="MobiDB-lite"/>
    </source>
</evidence>
<keyword evidence="3" id="KW-0479">Metal-binding</keyword>
<dbReference type="GO" id="GO:0003677">
    <property type="term" value="F:DNA binding"/>
    <property type="evidence" value="ECO:0007669"/>
    <property type="project" value="UniProtKB-KW"/>
</dbReference>
<comment type="similarity">
    <text evidence="2">Belongs to the krueppel C2H2-type zinc-finger protein family.</text>
</comment>
<dbReference type="PROSITE" id="PS50804">
    <property type="entry name" value="SCAN_BOX"/>
    <property type="match status" value="1"/>
</dbReference>
<feature type="compositionally biased region" description="Pro residues" evidence="12">
    <location>
        <begin position="211"/>
        <end position="221"/>
    </location>
</feature>
<dbReference type="FunFam" id="3.30.160.60:FF:002343">
    <property type="entry name" value="Zinc finger protein 33A"/>
    <property type="match status" value="2"/>
</dbReference>
<evidence type="ECO:0000256" key="8">
    <source>
        <dbReference type="ARBA" id="ARBA00023125"/>
    </source>
</evidence>
<evidence type="ECO:0000259" key="14">
    <source>
        <dbReference type="PROSITE" id="PS50804"/>
    </source>
</evidence>
<accession>A0A6J3ECM3</accession>
<keyword evidence="8" id="KW-0238">DNA-binding</keyword>
<dbReference type="FunFam" id="3.30.160.60:FF:000931">
    <property type="entry name" value="zinc finger protein 697"/>
    <property type="match status" value="1"/>
</dbReference>
<feature type="region of interest" description="Disordered" evidence="12">
    <location>
        <begin position="145"/>
        <end position="288"/>
    </location>
</feature>
<dbReference type="AlphaFoldDB" id="A0A6J3ECM3"/>
<comment type="subcellular location">
    <subcellularLocation>
        <location evidence="1">Nucleus</location>
    </subcellularLocation>
</comment>
<dbReference type="InterPro" id="IPR013087">
    <property type="entry name" value="Znf_C2H2_type"/>
</dbReference>
<dbReference type="Gene3D" id="3.30.160.60">
    <property type="entry name" value="Classic Zinc Finger"/>
    <property type="match status" value="6"/>
</dbReference>
<dbReference type="PANTHER" id="PTHR24394:SF48">
    <property type="entry name" value="ZINC FINGER PROTEIN 771"/>
    <property type="match status" value="1"/>
</dbReference>
<dbReference type="PANTHER" id="PTHR24394">
    <property type="entry name" value="ZINC FINGER PROTEIN"/>
    <property type="match status" value="1"/>
</dbReference>
<dbReference type="InterPro" id="IPR003309">
    <property type="entry name" value="SCAN_dom"/>
</dbReference>
<proteinExistence type="inferred from homology"/>
<evidence type="ECO:0000256" key="2">
    <source>
        <dbReference type="ARBA" id="ARBA00006991"/>
    </source>
</evidence>
<feature type="domain" description="C2H2-type" evidence="13">
    <location>
        <begin position="428"/>
        <end position="455"/>
    </location>
</feature>
<dbReference type="Gene3D" id="1.10.4020.10">
    <property type="entry name" value="DNA breaking-rejoining enzymes"/>
    <property type="match status" value="1"/>
</dbReference>
<evidence type="ECO:0000313" key="15">
    <source>
        <dbReference type="Proteomes" id="UP000504639"/>
    </source>
</evidence>